<dbReference type="SUPFAM" id="SSF50486">
    <property type="entry name" value="FMT C-terminal domain-like"/>
    <property type="match status" value="1"/>
</dbReference>
<keyword evidence="2 5" id="KW-0227">DNA damage</keyword>
<keyword evidence="3 5" id="KW-0378">Hydrolase</keyword>
<feature type="compositionally biased region" description="Basic and acidic residues" evidence="6">
    <location>
        <begin position="148"/>
        <end position="162"/>
    </location>
</feature>
<dbReference type="InterPro" id="IPR011034">
    <property type="entry name" value="Formyl_transferase-like_C_sf"/>
</dbReference>
<dbReference type="GO" id="GO:0003677">
    <property type="term" value="F:DNA binding"/>
    <property type="evidence" value="ECO:0007669"/>
    <property type="project" value="InterPro"/>
</dbReference>
<accession>A0A7M1SZ18</accession>
<dbReference type="EMBL" id="CP063169">
    <property type="protein sequence ID" value="QOR72214.1"/>
    <property type="molecule type" value="Genomic_DNA"/>
</dbReference>
<keyword evidence="4 5" id="KW-0234">DNA repair</keyword>
<dbReference type="PANTHER" id="PTHR10429">
    <property type="entry name" value="DNA-3-METHYLADENINE GLYCOSYLASE"/>
    <property type="match status" value="1"/>
</dbReference>
<dbReference type="InterPro" id="IPR003180">
    <property type="entry name" value="MPG"/>
</dbReference>
<comment type="similarity">
    <text evidence="1 5">Belongs to the DNA glycosylase MPG family.</text>
</comment>
<evidence type="ECO:0000256" key="2">
    <source>
        <dbReference type="ARBA" id="ARBA00022763"/>
    </source>
</evidence>
<dbReference type="NCBIfam" id="NF002003">
    <property type="entry name" value="PRK00802.1-3"/>
    <property type="match status" value="1"/>
</dbReference>
<dbReference type="HAMAP" id="MF_00527">
    <property type="entry name" value="3MGH"/>
    <property type="match status" value="1"/>
</dbReference>
<dbReference type="AlphaFoldDB" id="A0A7M1SZ18"/>
<protein>
    <recommendedName>
        <fullName evidence="5">Putative 3-methyladenine DNA glycosylase</fullName>
        <ecNumber evidence="5">3.2.2.-</ecNumber>
    </recommendedName>
</protein>
<evidence type="ECO:0000256" key="4">
    <source>
        <dbReference type="ARBA" id="ARBA00023204"/>
    </source>
</evidence>
<dbReference type="CDD" id="cd00540">
    <property type="entry name" value="AAG"/>
    <property type="match status" value="1"/>
</dbReference>
<gene>
    <name evidence="7" type="ORF">IM660_08280</name>
</gene>
<dbReference type="GO" id="GO:0003905">
    <property type="term" value="F:alkylbase DNA N-glycosylase activity"/>
    <property type="evidence" value="ECO:0007669"/>
    <property type="project" value="InterPro"/>
</dbReference>
<dbReference type="PANTHER" id="PTHR10429:SF0">
    <property type="entry name" value="DNA-3-METHYLADENINE GLYCOSYLASE"/>
    <property type="match status" value="1"/>
</dbReference>
<proteinExistence type="inferred from homology"/>
<evidence type="ECO:0000256" key="3">
    <source>
        <dbReference type="ARBA" id="ARBA00022801"/>
    </source>
</evidence>
<dbReference type="Gene3D" id="3.10.300.10">
    <property type="entry name" value="Methylpurine-DNA glycosylase (MPG)"/>
    <property type="match status" value="1"/>
</dbReference>
<dbReference type="InterPro" id="IPR036995">
    <property type="entry name" value="MPG_sf"/>
</dbReference>
<reference evidence="7 8" key="1">
    <citation type="submission" date="2020-10" db="EMBL/GenBank/DDBJ databases">
        <title>Haloactinobacterium sp. RN3S43, a bacterium isolated from saline soil.</title>
        <authorList>
            <person name="Sun J.-Q."/>
        </authorList>
    </citation>
    <scope>NUCLEOTIDE SEQUENCE [LARGE SCALE GENOMIC DNA]</scope>
    <source>
        <strain evidence="7 8">RN3S43</strain>
    </source>
</reference>
<dbReference type="RefSeq" id="WP_193498855.1">
    <property type="nucleotide sequence ID" value="NZ_CP063169.1"/>
</dbReference>
<keyword evidence="7" id="KW-0326">Glycosidase</keyword>
<evidence type="ECO:0000256" key="6">
    <source>
        <dbReference type="SAM" id="MobiDB-lite"/>
    </source>
</evidence>
<sequence>MRQIDLSAVATDVAPLLLGSVLVGTDGVAVRLVEVEAYRGAEDPGSHAYRGRTARNATMFGPPGRVYVYRHLGLHHCVNVVCSPAGTATAVLLRAGEVVAGQEVAWQRRRAAGVCRAERDLARGPARLAVVLGLTLAHDGAPMTIQHSPRDRPAPEASRMRAPEAGARPLELVPADQPVTMRTGPRVGVSGRAGTDAYPWRYWIDGDPHVSAFRAGPGTS</sequence>
<keyword evidence="8" id="KW-1185">Reference proteome</keyword>
<dbReference type="EC" id="3.2.2.-" evidence="5"/>
<name>A0A7M1SZ18_9MICO</name>
<dbReference type="NCBIfam" id="TIGR00567">
    <property type="entry name" value="3mg"/>
    <property type="match status" value="1"/>
</dbReference>
<evidence type="ECO:0000313" key="7">
    <source>
        <dbReference type="EMBL" id="QOR72214.1"/>
    </source>
</evidence>
<dbReference type="KEGG" id="halt:IM660_08280"/>
<evidence type="ECO:0000313" key="8">
    <source>
        <dbReference type="Proteomes" id="UP000593758"/>
    </source>
</evidence>
<feature type="region of interest" description="Disordered" evidence="6">
    <location>
        <begin position="142"/>
        <end position="170"/>
    </location>
</feature>
<dbReference type="Pfam" id="PF02245">
    <property type="entry name" value="Pur_DNA_glyco"/>
    <property type="match status" value="1"/>
</dbReference>
<organism evidence="7 8">
    <name type="scientific">Ruania alkalisoli</name>
    <dbReference type="NCBI Taxonomy" id="2779775"/>
    <lineage>
        <taxon>Bacteria</taxon>
        <taxon>Bacillati</taxon>
        <taxon>Actinomycetota</taxon>
        <taxon>Actinomycetes</taxon>
        <taxon>Micrococcales</taxon>
        <taxon>Ruaniaceae</taxon>
        <taxon>Ruania</taxon>
    </lineage>
</organism>
<evidence type="ECO:0000256" key="5">
    <source>
        <dbReference type="HAMAP-Rule" id="MF_00527"/>
    </source>
</evidence>
<dbReference type="Proteomes" id="UP000593758">
    <property type="component" value="Chromosome"/>
</dbReference>
<dbReference type="GO" id="GO:0006284">
    <property type="term" value="P:base-excision repair"/>
    <property type="evidence" value="ECO:0007669"/>
    <property type="project" value="InterPro"/>
</dbReference>
<evidence type="ECO:0000256" key="1">
    <source>
        <dbReference type="ARBA" id="ARBA00009232"/>
    </source>
</evidence>